<feature type="transmembrane region" description="Helical" evidence="1">
    <location>
        <begin position="276"/>
        <end position="294"/>
    </location>
</feature>
<reference evidence="3 4" key="1">
    <citation type="submission" date="2024-10" db="EMBL/GenBank/DDBJ databases">
        <title>The Natural Products Discovery Center: Release of the First 8490 Sequenced Strains for Exploring Actinobacteria Biosynthetic Diversity.</title>
        <authorList>
            <person name="Kalkreuter E."/>
            <person name="Kautsar S.A."/>
            <person name="Yang D."/>
            <person name="Bader C.D."/>
            <person name="Teijaro C.N."/>
            <person name="Fluegel L."/>
            <person name="Davis C.M."/>
            <person name="Simpson J.R."/>
            <person name="Lauterbach L."/>
            <person name="Steele A.D."/>
            <person name="Gui C."/>
            <person name="Meng S."/>
            <person name="Li G."/>
            <person name="Viehrig K."/>
            <person name="Ye F."/>
            <person name="Su P."/>
            <person name="Kiefer A.F."/>
            <person name="Nichols A."/>
            <person name="Cepeda A.J."/>
            <person name="Yan W."/>
            <person name="Fan B."/>
            <person name="Jiang Y."/>
            <person name="Adhikari A."/>
            <person name="Zheng C.-J."/>
            <person name="Schuster L."/>
            <person name="Cowan T.M."/>
            <person name="Smanski M.J."/>
            <person name="Chevrette M.G."/>
            <person name="De Carvalho L.P.S."/>
            <person name="Shen B."/>
        </authorList>
    </citation>
    <scope>NUCLEOTIDE SEQUENCE [LARGE SCALE GENOMIC DNA]</scope>
    <source>
        <strain evidence="3 4">NPDC007066</strain>
    </source>
</reference>
<keyword evidence="3" id="KW-0012">Acyltransferase</keyword>
<feature type="transmembrane region" description="Helical" evidence="1">
    <location>
        <begin position="51"/>
        <end position="71"/>
    </location>
</feature>
<dbReference type="Pfam" id="PF01757">
    <property type="entry name" value="Acyl_transf_3"/>
    <property type="match status" value="1"/>
</dbReference>
<feature type="domain" description="Acyltransferase 3" evidence="2">
    <location>
        <begin position="20"/>
        <end position="361"/>
    </location>
</feature>
<dbReference type="GO" id="GO:0016746">
    <property type="term" value="F:acyltransferase activity"/>
    <property type="evidence" value="ECO:0007669"/>
    <property type="project" value="UniProtKB-KW"/>
</dbReference>
<keyword evidence="3" id="KW-0808">Transferase</keyword>
<dbReference type="EC" id="2.3.-.-" evidence="3"/>
<feature type="transmembrane region" description="Helical" evidence="1">
    <location>
        <begin position="26"/>
        <end position="44"/>
    </location>
</feature>
<sequence>MSHAPSHERAVTAAHGHLPAVDGLRAIGALMVLLTHAAAIAGVVDGFLDRLAVGVPLFFAVSGFLLYRPWVAAAVGGRRLPGLGAYYWHRFLRVVPAYWVLVVASVVFFYPELPSETGRFMRIVLLQHIFVVGDMPYEQVELIGTLTPTWSVATEMHFYVLLPLLGYGLHRVLTARRGLLIACSLLVCLEAATAVWWTDVLATPFLEQTRWWWVFGYLRYFAVGMVLAALAARMQQRGELPAAVRRALRWPWAWWVVALAAHALGASLHLETLSLPSQYCDLIVVMGLLTPVVLASGRGPERMLRLPLPGWLGRISYGIFLWHMFVLLGTVELVGEHLGAPGPLRLLTLLAIVLPASILLGWLSFALIEKPLRRLRMRPIPAPRGDTPVPSDPRGAKNPV</sequence>
<dbReference type="InterPro" id="IPR002656">
    <property type="entry name" value="Acyl_transf_3_dom"/>
</dbReference>
<evidence type="ECO:0000256" key="1">
    <source>
        <dbReference type="SAM" id="Phobius"/>
    </source>
</evidence>
<feature type="transmembrane region" description="Helical" evidence="1">
    <location>
        <begin position="91"/>
        <end position="113"/>
    </location>
</feature>
<accession>A0ABW6LT70</accession>
<comment type="caution">
    <text evidence="3">The sequence shown here is derived from an EMBL/GenBank/DDBJ whole genome shotgun (WGS) entry which is preliminary data.</text>
</comment>
<dbReference type="EMBL" id="JBIAFP010000039">
    <property type="protein sequence ID" value="MFE9230772.1"/>
    <property type="molecule type" value="Genomic_DNA"/>
</dbReference>
<evidence type="ECO:0000313" key="3">
    <source>
        <dbReference type="EMBL" id="MFE9230772.1"/>
    </source>
</evidence>
<feature type="transmembrane region" description="Helical" evidence="1">
    <location>
        <begin position="179"/>
        <end position="198"/>
    </location>
</feature>
<proteinExistence type="predicted"/>
<dbReference type="PANTHER" id="PTHR23028">
    <property type="entry name" value="ACETYLTRANSFERASE"/>
    <property type="match status" value="1"/>
</dbReference>
<name>A0ABW6LT70_9ACTN</name>
<feature type="transmembrane region" description="Helical" evidence="1">
    <location>
        <begin position="252"/>
        <end position="270"/>
    </location>
</feature>
<protein>
    <submittedName>
        <fullName evidence="3">Acyltransferase family protein</fullName>
        <ecNumber evidence="3">2.3.-.-</ecNumber>
    </submittedName>
</protein>
<feature type="transmembrane region" description="Helical" evidence="1">
    <location>
        <begin position="346"/>
        <end position="368"/>
    </location>
</feature>
<gene>
    <name evidence="3" type="ORF">ACFYM3_40620</name>
</gene>
<dbReference type="InterPro" id="IPR050879">
    <property type="entry name" value="Acyltransferase_3"/>
</dbReference>
<dbReference type="RefSeq" id="WP_358291402.1">
    <property type="nucleotide sequence ID" value="NZ_JBEYGJ010000049.1"/>
</dbReference>
<keyword evidence="4" id="KW-1185">Reference proteome</keyword>
<dbReference type="Proteomes" id="UP001601288">
    <property type="component" value="Unassembled WGS sequence"/>
</dbReference>
<feature type="transmembrane region" description="Helical" evidence="1">
    <location>
        <begin position="210"/>
        <end position="231"/>
    </location>
</feature>
<evidence type="ECO:0000313" key="4">
    <source>
        <dbReference type="Proteomes" id="UP001601288"/>
    </source>
</evidence>
<dbReference type="PANTHER" id="PTHR23028:SF53">
    <property type="entry name" value="ACYL_TRANSF_3 DOMAIN-CONTAINING PROTEIN"/>
    <property type="match status" value="1"/>
</dbReference>
<feature type="transmembrane region" description="Helical" evidence="1">
    <location>
        <begin position="315"/>
        <end position="334"/>
    </location>
</feature>
<organism evidence="3 4">
    <name type="scientific">Streptomyces massasporeus</name>
    <dbReference type="NCBI Taxonomy" id="67324"/>
    <lineage>
        <taxon>Bacteria</taxon>
        <taxon>Bacillati</taxon>
        <taxon>Actinomycetota</taxon>
        <taxon>Actinomycetes</taxon>
        <taxon>Kitasatosporales</taxon>
        <taxon>Streptomycetaceae</taxon>
        <taxon>Streptomyces</taxon>
    </lineage>
</organism>
<keyword evidence="1" id="KW-0472">Membrane</keyword>
<keyword evidence="1" id="KW-0812">Transmembrane</keyword>
<keyword evidence="1" id="KW-1133">Transmembrane helix</keyword>
<evidence type="ECO:0000259" key="2">
    <source>
        <dbReference type="Pfam" id="PF01757"/>
    </source>
</evidence>